<dbReference type="InterPro" id="IPR025965">
    <property type="entry name" value="FlgD/Vpr_Ig-like"/>
</dbReference>
<evidence type="ECO:0000256" key="2">
    <source>
        <dbReference type="ARBA" id="ARBA00016013"/>
    </source>
</evidence>
<dbReference type="RefSeq" id="WP_121151586.1">
    <property type="nucleotide sequence ID" value="NZ_CP032828.1"/>
</dbReference>
<proteinExistence type="inferred from homology"/>
<reference evidence="7 8" key="1">
    <citation type="submission" date="2018-09" db="EMBL/GenBank/DDBJ databases">
        <title>Sphingomonas peninsula sp. nov., isolated from fildes peninsula, Antarctic soil.</title>
        <authorList>
            <person name="Yingchao G."/>
        </authorList>
    </citation>
    <scope>NUCLEOTIDE SEQUENCE [LARGE SCALE GENOMIC DNA]</scope>
    <source>
        <strain evidence="7 8">YZ-8</strain>
        <plasmid evidence="7 8">unnamed1</plasmid>
    </source>
</reference>
<feature type="domain" description="FlgD/Vpr Ig-like" evidence="6">
    <location>
        <begin position="106"/>
        <end position="158"/>
    </location>
</feature>
<keyword evidence="7" id="KW-0282">Flagellum</keyword>
<evidence type="ECO:0000256" key="1">
    <source>
        <dbReference type="ARBA" id="ARBA00010577"/>
    </source>
</evidence>
<evidence type="ECO:0000256" key="5">
    <source>
        <dbReference type="RuleBase" id="RU362076"/>
    </source>
</evidence>
<evidence type="ECO:0000313" key="7">
    <source>
        <dbReference type="EMBL" id="AYJ85215.1"/>
    </source>
</evidence>
<name>A0A494TJA7_SPHPE</name>
<evidence type="ECO:0000256" key="4">
    <source>
        <dbReference type="ARBA" id="ARBA00024746"/>
    </source>
</evidence>
<comment type="similarity">
    <text evidence="1 5">Belongs to the FlgD family.</text>
</comment>
<keyword evidence="8" id="KW-1185">Reference proteome</keyword>
<dbReference type="KEGG" id="spha:D3Y57_04090"/>
<keyword evidence="7" id="KW-0969">Cilium</keyword>
<dbReference type="Gene3D" id="2.60.40.4070">
    <property type="match status" value="1"/>
</dbReference>
<dbReference type="Gene3D" id="2.30.30.910">
    <property type="match status" value="1"/>
</dbReference>
<protein>
    <recommendedName>
        <fullName evidence="2 5">Basal-body rod modification protein FlgD</fullName>
    </recommendedName>
</protein>
<dbReference type="GO" id="GO:0044781">
    <property type="term" value="P:bacterial-type flagellum organization"/>
    <property type="evidence" value="ECO:0007669"/>
    <property type="project" value="UniProtKB-UniRule"/>
</dbReference>
<evidence type="ECO:0000313" key="8">
    <source>
        <dbReference type="Proteomes" id="UP000276254"/>
    </source>
</evidence>
<dbReference type="Pfam" id="PF13860">
    <property type="entry name" value="FlgD_ig"/>
    <property type="match status" value="1"/>
</dbReference>
<sequence length="213" mass="21881">MTTTIDTSGLTALNATTKATGSAALDQNSFLKLMTTQLNAQDPFNPMDNSQMVAQMAQFSSVAGITEMNASLKAIAAQLDTTRVADAAGWIGKSALVAADFVNKGTTGTYSGQINLDTKADSVIVDLLDKNGLILNTQDLGGGTGPMPFHWDGNTTGDALRVRVTAKSGTTTVATTTNVWTPITAVQSPGSGTSQRLVTPNGLIAPSAAISLS</sequence>
<geneLocation type="plasmid" evidence="7">
    <name>unnamed1</name>
</geneLocation>
<evidence type="ECO:0000256" key="3">
    <source>
        <dbReference type="ARBA" id="ARBA00022795"/>
    </source>
</evidence>
<dbReference type="Pfam" id="PF03963">
    <property type="entry name" value="FlgD"/>
    <property type="match status" value="1"/>
</dbReference>
<gene>
    <name evidence="7" type="ORF">D3Y57_04090</name>
</gene>
<dbReference type="AlphaFoldDB" id="A0A494TJA7"/>
<dbReference type="Proteomes" id="UP000276254">
    <property type="component" value="Plasmid unnamed1"/>
</dbReference>
<keyword evidence="7" id="KW-0966">Cell projection</keyword>
<organism evidence="7 8">
    <name type="scientific">Sphingomonas paeninsulae</name>
    <dbReference type="NCBI Taxonomy" id="2319844"/>
    <lineage>
        <taxon>Bacteria</taxon>
        <taxon>Pseudomonadati</taxon>
        <taxon>Pseudomonadota</taxon>
        <taxon>Alphaproteobacteria</taxon>
        <taxon>Sphingomonadales</taxon>
        <taxon>Sphingomonadaceae</taxon>
        <taxon>Sphingomonas</taxon>
    </lineage>
</organism>
<dbReference type="OrthoDB" id="9785233at2"/>
<accession>A0A494TJA7</accession>
<comment type="function">
    <text evidence="4 5">Required for flagellar hook formation. May act as a scaffolding protein.</text>
</comment>
<keyword evidence="3 5" id="KW-1005">Bacterial flagellum biogenesis</keyword>
<dbReference type="EMBL" id="CP032828">
    <property type="protein sequence ID" value="AYJ85215.1"/>
    <property type="molecule type" value="Genomic_DNA"/>
</dbReference>
<evidence type="ECO:0000259" key="6">
    <source>
        <dbReference type="Pfam" id="PF13860"/>
    </source>
</evidence>
<dbReference type="InterPro" id="IPR005648">
    <property type="entry name" value="FlgD"/>
</dbReference>
<keyword evidence="7" id="KW-0614">Plasmid</keyword>